<keyword evidence="6" id="KW-1185">Reference proteome</keyword>
<dbReference type="PANTHER" id="PTHR43537">
    <property type="entry name" value="TRANSCRIPTIONAL REGULATOR, GNTR FAMILY"/>
    <property type="match status" value="1"/>
</dbReference>
<dbReference type="Proteomes" id="UP000634229">
    <property type="component" value="Unassembled WGS sequence"/>
</dbReference>
<dbReference type="Pfam" id="PF00392">
    <property type="entry name" value="GntR"/>
    <property type="match status" value="1"/>
</dbReference>
<dbReference type="InterPro" id="IPR011711">
    <property type="entry name" value="GntR_C"/>
</dbReference>
<dbReference type="Gene3D" id="1.10.10.10">
    <property type="entry name" value="Winged helix-like DNA-binding domain superfamily/Winged helix DNA-binding domain"/>
    <property type="match status" value="1"/>
</dbReference>
<gene>
    <name evidence="5" type="ORF">JK363_35045</name>
</gene>
<dbReference type="InterPro" id="IPR036390">
    <property type="entry name" value="WH_DNA-bd_sf"/>
</dbReference>
<protein>
    <submittedName>
        <fullName evidence="5">GntR family transcriptional regulator</fullName>
    </submittedName>
</protein>
<evidence type="ECO:0000313" key="6">
    <source>
        <dbReference type="Proteomes" id="UP000634229"/>
    </source>
</evidence>
<dbReference type="SMART" id="SM00895">
    <property type="entry name" value="FCD"/>
    <property type="match status" value="1"/>
</dbReference>
<dbReference type="PANTHER" id="PTHR43537:SF5">
    <property type="entry name" value="UXU OPERON TRANSCRIPTIONAL REGULATOR"/>
    <property type="match status" value="1"/>
</dbReference>
<sequence>MAIDRRPLREQVKEELLARLAAGGFTPDEPINEIQLAAELGVSRTPLREALITLEREGVITSRRGKGFSFTPMSPQEFHDLTEIVVTLESLALRSTDPEYLADIAPRLLEEARSFSEPAAPHEVIERYDDAWHDLLLSGCRNERLMDLVTSLKLTMHRYERVVVGDEDILERSAQEHEQIAECLLRGDVPAAVKALEQNWFSGRDRILERLKANARKAEQRGTHPMA</sequence>
<dbReference type="PROSITE" id="PS50949">
    <property type="entry name" value="HTH_GNTR"/>
    <property type="match status" value="1"/>
</dbReference>
<dbReference type="InterPro" id="IPR000524">
    <property type="entry name" value="Tscrpt_reg_HTH_GntR"/>
</dbReference>
<evidence type="ECO:0000256" key="3">
    <source>
        <dbReference type="ARBA" id="ARBA00023163"/>
    </source>
</evidence>
<name>A0ABS1NNW1_9ACTN</name>
<dbReference type="SUPFAM" id="SSF46785">
    <property type="entry name" value="Winged helix' DNA-binding domain"/>
    <property type="match status" value="1"/>
</dbReference>
<evidence type="ECO:0000313" key="5">
    <source>
        <dbReference type="EMBL" id="MBL1101772.1"/>
    </source>
</evidence>
<evidence type="ECO:0000259" key="4">
    <source>
        <dbReference type="PROSITE" id="PS50949"/>
    </source>
</evidence>
<dbReference type="Pfam" id="PF07729">
    <property type="entry name" value="FCD"/>
    <property type="match status" value="1"/>
</dbReference>
<evidence type="ECO:0000256" key="1">
    <source>
        <dbReference type="ARBA" id="ARBA00023015"/>
    </source>
</evidence>
<dbReference type="SMART" id="SM00345">
    <property type="entry name" value="HTH_GNTR"/>
    <property type="match status" value="1"/>
</dbReference>
<dbReference type="RefSeq" id="WP_201881559.1">
    <property type="nucleotide sequence ID" value="NZ_JAERRF010000032.1"/>
</dbReference>
<dbReference type="CDD" id="cd07377">
    <property type="entry name" value="WHTH_GntR"/>
    <property type="match status" value="1"/>
</dbReference>
<dbReference type="Gene3D" id="1.20.120.530">
    <property type="entry name" value="GntR ligand-binding domain-like"/>
    <property type="match status" value="1"/>
</dbReference>
<evidence type="ECO:0000256" key="2">
    <source>
        <dbReference type="ARBA" id="ARBA00023125"/>
    </source>
</evidence>
<dbReference type="InterPro" id="IPR008920">
    <property type="entry name" value="TF_FadR/GntR_C"/>
</dbReference>
<feature type="domain" description="HTH gntR-type" evidence="4">
    <location>
        <begin position="6"/>
        <end position="73"/>
    </location>
</feature>
<dbReference type="SUPFAM" id="SSF48008">
    <property type="entry name" value="GntR ligand-binding domain-like"/>
    <property type="match status" value="1"/>
</dbReference>
<keyword evidence="1" id="KW-0805">Transcription regulation</keyword>
<proteinExistence type="predicted"/>
<comment type="caution">
    <text evidence="5">The sequence shown here is derived from an EMBL/GenBank/DDBJ whole genome shotgun (WGS) entry which is preliminary data.</text>
</comment>
<keyword evidence="3" id="KW-0804">Transcription</keyword>
<dbReference type="PRINTS" id="PR00035">
    <property type="entry name" value="HTHGNTR"/>
</dbReference>
<dbReference type="EMBL" id="JAERRF010000032">
    <property type="protein sequence ID" value="MBL1101772.1"/>
    <property type="molecule type" value="Genomic_DNA"/>
</dbReference>
<accession>A0ABS1NNW1</accession>
<reference evidence="5 6" key="1">
    <citation type="submission" date="2021-01" db="EMBL/GenBank/DDBJ databases">
        <title>WGS of actinomycetes isolated from Thailand.</title>
        <authorList>
            <person name="Thawai C."/>
        </authorList>
    </citation>
    <scope>NUCLEOTIDE SEQUENCE [LARGE SCALE GENOMIC DNA]</scope>
    <source>
        <strain evidence="5 6">CA1R205</strain>
    </source>
</reference>
<dbReference type="InterPro" id="IPR036388">
    <property type="entry name" value="WH-like_DNA-bd_sf"/>
</dbReference>
<organism evidence="5 6">
    <name type="scientific">Streptomyces coffeae</name>
    <dbReference type="NCBI Taxonomy" id="621382"/>
    <lineage>
        <taxon>Bacteria</taxon>
        <taxon>Bacillati</taxon>
        <taxon>Actinomycetota</taxon>
        <taxon>Actinomycetes</taxon>
        <taxon>Kitasatosporales</taxon>
        <taxon>Streptomycetaceae</taxon>
        <taxon>Streptomyces</taxon>
    </lineage>
</organism>
<keyword evidence="2" id="KW-0238">DNA-binding</keyword>